<organism evidence="2 3">
    <name type="scientific">Polarella glacialis</name>
    <name type="common">Dinoflagellate</name>
    <dbReference type="NCBI Taxonomy" id="89957"/>
    <lineage>
        <taxon>Eukaryota</taxon>
        <taxon>Sar</taxon>
        <taxon>Alveolata</taxon>
        <taxon>Dinophyceae</taxon>
        <taxon>Suessiales</taxon>
        <taxon>Suessiaceae</taxon>
        <taxon>Polarella</taxon>
    </lineage>
</organism>
<evidence type="ECO:0000313" key="2">
    <source>
        <dbReference type="EMBL" id="CAE8636927.1"/>
    </source>
</evidence>
<comment type="caution">
    <text evidence="2">The sequence shown here is derived from an EMBL/GenBank/DDBJ whole genome shotgun (WGS) entry which is preliminary data.</text>
</comment>
<dbReference type="AlphaFoldDB" id="A0A813HFN5"/>
<dbReference type="EMBL" id="CAJNNV010031575">
    <property type="protein sequence ID" value="CAE8636927.1"/>
    <property type="molecule type" value="Genomic_DNA"/>
</dbReference>
<feature type="region of interest" description="Disordered" evidence="1">
    <location>
        <begin position="157"/>
        <end position="184"/>
    </location>
</feature>
<dbReference type="Proteomes" id="UP000654075">
    <property type="component" value="Unassembled WGS sequence"/>
</dbReference>
<proteinExistence type="predicted"/>
<reference evidence="2" key="1">
    <citation type="submission" date="2021-02" db="EMBL/GenBank/DDBJ databases">
        <authorList>
            <person name="Dougan E. K."/>
            <person name="Rhodes N."/>
            <person name="Thang M."/>
            <person name="Chan C."/>
        </authorList>
    </citation>
    <scope>NUCLEOTIDE SEQUENCE</scope>
</reference>
<sequence length="184" mass="20344">MAFASVSSAAHCPGVQLRAIAVLQCVIVASVSDLRRSLQECAQQGFIGSMPLTDSRVQYDLNYGVDFWKRESAFWCVFSALAVAALGDVVSRYRAATQEELPMAFALCWTATDKQKVGKQEAVDGQDGGQEDKESRIDRLLRTFVAEDSEDERLIKDMFASASDEEDEEYHKDHGEEAESEGFG</sequence>
<evidence type="ECO:0000256" key="1">
    <source>
        <dbReference type="SAM" id="MobiDB-lite"/>
    </source>
</evidence>
<protein>
    <submittedName>
        <fullName evidence="2">Uncharacterized protein</fullName>
    </submittedName>
</protein>
<name>A0A813HFN5_POLGL</name>
<keyword evidence="3" id="KW-1185">Reference proteome</keyword>
<evidence type="ECO:0000313" key="3">
    <source>
        <dbReference type="Proteomes" id="UP000654075"/>
    </source>
</evidence>
<gene>
    <name evidence="2" type="ORF">PGLA1383_LOCUS52330</name>
</gene>
<accession>A0A813HFN5</accession>